<sequence length="98" mass="11594">MLNDHGDPRILEVCRSVVVREDGRLYQPVRSILSERCFEIIDSYQRKDRDMLRGEAEWMTAQLYTSCPPVKHQCNQLLVPRPRVAPDLRRPWLCESVR</sequence>
<reference evidence="2" key="1">
    <citation type="journal article" date="2019" name="Int. J. Syst. Evol. Microbiol.">
        <title>The Global Catalogue of Microorganisms (GCM) 10K type strain sequencing project: providing services to taxonomists for standard genome sequencing and annotation.</title>
        <authorList>
            <consortium name="The Broad Institute Genomics Platform"/>
            <consortium name="The Broad Institute Genome Sequencing Center for Infectious Disease"/>
            <person name="Wu L."/>
            <person name="Ma J."/>
        </authorList>
    </citation>
    <scope>NUCLEOTIDE SEQUENCE [LARGE SCALE GENOMIC DNA]</scope>
    <source>
        <strain evidence="2">JCM 31486</strain>
    </source>
</reference>
<dbReference type="InterPro" id="IPR035405">
    <property type="entry name" value="GP70"/>
</dbReference>
<evidence type="ECO:0000313" key="2">
    <source>
        <dbReference type="Proteomes" id="UP001597045"/>
    </source>
</evidence>
<organism evidence="1 2">
    <name type="scientific">Kibdelosporangium lantanae</name>
    <dbReference type="NCBI Taxonomy" id="1497396"/>
    <lineage>
        <taxon>Bacteria</taxon>
        <taxon>Bacillati</taxon>
        <taxon>Actinomycetota</taxon>
        <taxon>Actinomycetes</taxon>
        <taxon>Pseudonocardiales</taxon>
        <taxon>Pseudonocardiaceae</taxon>
        <taxon>Kibdelosporangium</taxon>
    </lineage>
</organism>
<accession>A0ABW3M329</accession>
<keyword evidence="2" id="KW-1185">Reference proteome</keyword>
<gene>
    <name evidence="1" type="ORF">ACFQ1S_01540</name>
</gene>
<evidence type="ECO:0000313" key="1">
    <source>
        <dbReference type="EMBL" id="MFD1044366.1"/>
    </source>
</evidence>
<dbReference type="Proteomes" id="UP001597045">
    <property type="component" value="Unassembled WGS sequence"/>
</dbReference>
<comment type="caution">
    <text evidence="1">The sequence shown here is derived from an EMBL/GenBank/DDBJ whole genome shotgun (WGS) entry which is preliminary data.</text>
</comment>
<name>A0ABW3M329_9PSEU</name>
<proteinExistence type="predicted"/>
<protein>
    <submittedName>
        <fullName evidence="1">Uncharacterized protein</fullName>
    </submittedName>
</protein>
<dbReference type="Pfam" id="PF17429">
    <property type="entry name" value="GP70"/>
    <property type="match status" value="1"/>
</dbReference>
<dbReference type="EMBL" id="JBHTIS010000041">
    <property type="protein sequence ID" value="MFD1044366.1"/>
    <property type="molecule type" value="Genomic_DNA"/>
</dbReference>